<evidence type="ECO:0000313" key="2">
    <source>
        <dbReference type="EMBL" id="QFU84339.1"/>
    </source>
</evidence>
<dbReference type="GeneID" id="42302854"/>
<reference evidence="2 3" key="1">
    <citation type="journal article" date="2007" name="Int. J. Syst. Evol. Microbiol.">
        <title>Natronorubrum sulfidifaciens sp. nov., an extremely haloalkaliphilic archaeon isolated from Aiding salt lake in Xin-Jiang, China.</title>
        <authorList>
            <person name="Cui H.L."/>
            <person name="Tohty D."/>
            <person name="Liu H.C."/>
            <person name="Liu S.J."/>
            <person name="Oren A."/>
            <person name="Zhou P.J."/>
        </authorList>
    </citation>
    <scope>NUCLEOTIDE SEQUENCE [LARGE SCALE GENOMIC DNA]</scope>
    <source>
        <strain evidence="2 3">7-3</strain>
        <plasmid evidence="2">unnamed1</plasmid>
    </source>
</reference>
<name>A0A5P9P853_9EURY</name>
<dbReference type="EMBL" id="CP045489">
    <property type="protein sequence ID" value="QFU84339.1"/>
    <property type="molecule type" value="Genomic_DNA"/>
</dbReference>
<gene>
    <name evidence="2" type="ORF">GCU68_17390</name>
</gene>
<keyword evidence="1" id="KW-1133">Transmembrane helix</keyword>
<keyword evidence="2" id="KW-0614">Plasmid</keyword>
<keyword evidence="3" id="KW-1185">Reference proteome</keyword>
<dbReference type="AlphaFoldDB" id="A0A5P9P853"/>
<sequence length="104" mass="11503">MSNDSELPQIEDINLRLQKLGQFSRFSRTGLGVIVLAFLIAVIGRLPQNLESVGSAINAILLPLIFVGMGLLLYAIGMHLHLMHLNLVKQIRKSEVDEADIPNE</sequence>
<dbReference type="Proteomes" id="UP000326170">
    <property type="component" value="Plasmid unnamed1"/>
</dbReference>
<evidence type="ECO:0008006" key="4">
    <source>
        <dbReference type="Google" id="ProtNLM"/>
    </source>
</evidence>
<feature type="transmembrane region" description="Helical" evidence="1">
    <location>
        <begin position="26"/>
        <end position="44"/>
    </location>
</feature>
<feature type="transmembrane region" description="Helical" evidence="1">
    <location>
        <begin position="56"/>
        <end position="76"/>
    </location>
</feature>
<accession>A0A5P9P853</accession>
<dbReference type="KEGG" id="nas:GCU68_17390"/>
<evidence type="ECO:0000313" key="3">
    <source>
        <dbReference type="Proteomes" id="UP000326170"/>
    </source>
</evidence>
<proteinExistence type="predicted"/>
<protein>
    <recommendedName>
        <fullName evidence="4">DUF485 domain-containing protein</fullName>
    </recommendedName>
</protein>
<geneLocation type="plasmid" evidence="2 3">
    <name>unnamed1</name>
</geneLocation>
<keyword evidence="1" id="KW-0812">Transmembrane</keyword>
<evidence type="ECO:0000256" key="1">
    <source>
        <dbReference type="SAM" id="Phobius"/>
    </source>
</evidence>
<keyword evidence="1" id="KW-0472">Membrane</keyword>
<dbReference type="RefSeq" id="WP_152943864.1">
    <property type="nucleotide sequence ID" value="NZ_CP045489.1"/>
</dbReference>
<organism evidence="2 3">
    <name type="scientific">Natronorubrum aibiense</name>
    <dbReference type="NCBI Taxonomy" id="348826"/>
    <lineage>
        <taxon>Archaea</taxon>
        <taxon>Methanobacteriati</taxon>
        <taxon>Methanobacteriota</taxon>
        <taxon>Stenosarchaea group</taxon>
        <taxon>Halobacteria</taxon>
        <taxon>Halobacteriales</taxon>
        <taxon>Natrialbaceae</taxon>
        <taxon>Natronorubrum</taxon>
    </lineage>
</organism>